<dbReference type="Proteomes" id="UP000500970">
    <property type="component" value="Chromosome"/>
</dbReference>
<reference evidence="2 3" key="1">
    <citation type="submission" date="2020-05" db="EMBL/GenBank/DDBJ databases">
        <title>FDA dAtabase for Regulatory Grade micrObial Sequences (FDA-ARGOS): Supporting development and validation of Infectious Disease Dx tests.</title>
        <authorList>
            <person name="Sproer C."/>
            <person name="Gronow S."/>
            <person name="Severitt S."/>
            <person name="Schroder I."/>
            <person name="Tallon L."/>
            <person name="Sadzewicz L."/>
            <person name="Zhao X."/>
            <person name="Vavikolanu K."/>
            <person name="Mehta A."/>
            <person name="Aluvathingal J."/>
            <person name="Nadendla S."/>
            <person name="Myers T."/>
            <person name="Yan Y."/>
            <person name="Sichtig H."/>
        </authorList>
    </citation>
    <scope>NUCLEOTIDE SEQUENCE [LARGE SCALE GENOMIC DNA]</scope>
    <source>
        <strain evidence="2 3">FDAARGOS_790</strain>
    </source>
</reference>
<dbReference type="EMBL" id="CP053985">
    <property type="protein sequence ID" value="QKH34068.1"/>
    <property type="molecule type" value="Genomic_DNA"/>
</dbReference>
<keyword evidence="3" id="KW-1185">Reference proteome</keyword>
<evidence type="ECO:0000313" key="3">
    <source>
        <dbReference type="Proteomes" id="UP000500970"/>
    </source>
</evidence>
<evidence type="ECO:0000256" key="1">
    <source>
        <dbReference type="SAM" id="MobiDB-lite"/>
    </source>
</evidence>
<evidence type="ECO:0000313" key="2">
    <source>
        <dbReference type="EMBL" id="QKH34068.1"/>
    </source>
</evidence>
<dbReference type="AlphaFoldDB" id="A0A7D4DV79"/>
<protein>
    <submittedName>
        <fullName evidence="2">Uncharacterized protein</fullName>
    </submittedName>
</protein>
<proteinExistence type="predicted"/>
<feature type="region of interest" description="Disordered" evidence="1">
    <location>
        <begin position="25"/>
        <end position="47"/>
    </location>
</feature>
<gene>
    <name evidence="2" type="ORF">FOC84_03585</name>
</gene>
<name>A0A7D4DV79_9BURK</name>
<sequence>MKAISTANNEATCVMQAYSGAKVSPRKNPAAAVGSPAAAPSPPATPGRTLLRERLFRDANFEAPFRTDPGFSAEVTHYLWEEDRVMLSDLYVEAQQQGIDLRNVDMLGFELGYYRRTSKMNFVNANEGGTFDSEGHQLSYFFSDTNAAIAERILASDGLSSSRLDRGFLERTLNPGLSLVHDVDFGFLEEVFNKFGPSAPKSGQPFDSKFSEFIHTRDEGIVKASAEVILDLSSDKTETECINGVFRITEYGYQLGLRLVNGLPVQGPAGLAGNTDAGQAVLPSASMPEQPALMERLRDLMSARKNTDAVGAVLRTIWDGNVPRDLQS</sequence>
<feature type="compositionally biased region" description="Low complexity" evidence="1">
    <location>
        <begin position="29"/>
        <end position="38"/>
    </location>
</feature>
<organism evidence="2 3">
    <name type="scientific">Achromobacter pestifer</name>
    <dbReference type="NCBI Taxonomy" id="1353889"/>
    <lineage>
        <taxon>Bacteria</taxon>
        <taxon>Pseudomonadati</taxon>
        <taxon>Pseudomonadota</taxon>
        <taxon>Betaproteobacteria</taxon>
        <taxon>Burkholderiales</taxon>
        <taxon>Alcaligenaceae</taxon>
        <taxon>Achromobacter</taxon>
    </lineage>
</organism>
<accession>A0A7D4DV79</accession>
<dbReference type="KEGG" id="apes:FOC84_03585"/>
<dbReference type="RefSeq" id="WP_173143211.1">
    <property type="nucleotide sequence ID" value="NZ_CP053985.1"/>
</dbReference>